<feature type="compositionally biased region" description="Gly residues" evidence="1">
    <location>
        <begin position="319"/>
        <end position="330"/>
    </location>
</feature>
<dbReference type="Proteomes" id="UP001266305">
    <property type="component" value="Unassembled WGS sequence"/>
</dbReference>
<feature type="region of interest" description="Disordered" evidence="1">
    <location>
        <begin position="54"/>
        <end position="97"/>
    </location>
</feature>
<evidence type="ECO:0000313" key="2">
    <source>
        <dbReference type="EMBL" id="KAK2111420.1"/>
    </source>
</evidence>
<proteinExistence type="predicted"/>
<protein>
    <submittedName>
        <fullName evidence="2">Uncharacterized protein</fullName>
    </submittedName>
</protein>
<feature type="region of interest" description="Disordered" evidence="1">
    <location>
        <begin position="124"/>
        <end position="169"/>
    </location>
</feature>
<accession>A0ABQ9VQM9</accession>
<evidence type="ECO:0000256" key="1">
    <source>
        <dbReference type="SAM" id="MobiDB-lite"/>
    </source>
</evidence>
<feature type="region of interest" description="Disordered" evidence="1">
    <location>
        <begin position="192"/>
        <end position="272"/>
    </location>
</feature>
<keyword evidence="3" id="KW-1185">Reference proteome</keyword>
<evidence type="ECO:0000313" key="3">
    <source>
        <dbReference type="Proteomes" id="UP001266305"/>
    </source>
</evidence>
<organism evidence="2 3">
    <name type="scientific">Saguinus oedipus</name>
    <name type="common">Cotton-top tamarin</name>
    <name type="synonym">Oedipomidas oedipus</name>
    <dbReference type="NCBI Taxonomy" id="9490"/>
    <lineage>
        <taxon>Eukaryota</taxon>
        <taxon>Metazoa</taxon>
        <taxon>Chordata</taxon>
        <taxon>Craniata</taxon>
        <taxon>Vertebrata</taxon>
        <taxon>Euteleostomi</taxon>
        <taxon>Mammalia</taxon>
        <taxon>Eutheria</taxon>
        <taxon>Euarchontoglires</taxon>
        <taxon>Primates</taxon>
        <taxon>Haplorrhini</taxon>
        <taxon>Platyrrhini</taxon>
        <taxon>Cebidae</taxon>
        <taxon>Callitrichinae</taxon>
        <taxon>Saguinus</taxon>
    </lineage>
</organism>
<comment type="caution">
    <text evidence="2">The sequence shown here is derived from an EMBL/GenBank/DDBJ whole genome shotgun (WGS) entry which is preliminary data.</text>
</comment>
<reference evidence="2 3" key="1">
    <citation type="submission" date="2023-05" db="EMBL/GenBank/DDBJ databases">
        <title>B98-5 Cell Line De Novo Hybrid Assembly: An Optical Mapping Approach.</title>
        <authorList>
            <person name="Kananen K."/>
            <person name="Auerbach J.A."/>
            <person name="Kautto E."/>
            <person name="Blachly J.S."/>
        </authorList>
    </citation>
    <scope>NUCLEOTIDE SEQUENCE [LARGE SCALE GENOMIC DNA]</scope>
    <source>
        <strain evidence="2">B95-8</strain>
        <tissue evidence="2">Cell line</tissue>
    </source>
</reference>
<feature type="compositionally biased region" description="Basic and acidic residues" evidence="1">
    <location>
        <begin position="131"/>
        <end position="141"/>
    </location>
</feature>
<dbReference type="EMBL" id="JASSZA010000005">
    <property type="protein sequence ID" value="KAK2111420.1"/>
    <property type="molecule type" value="Genomic_DNA"/>
</dbReference>
<feature type="compositionally biased region" description="Basic and acidic residues" evidence="1">
    <location>
        <begin position="254"/>
        <end position="263"/>
    </location>
</feature>
<name>A0ABQ9VQM9_SAGOE</name>
<feature type="compositionally biased region" description="Basic residues" evidence="1">
    <location>
        <begin position="234"/>
        <end position="245"/>
    </location>
</feature>
<gene>
    <name evidence="2" type="ORF">P7K49_011166</name>
</gene>
<feature type="region of interest" description="Disordered" evidence="1">
    <location>
        <begin position="371"/>
        <end position="397"/>
    </location>
</feature>
<sequence>MLGCCRGLEEESGAIPVGLLPEPGKLELALEVCTLERVRTQAGPCGPGIRHWALGSPRDARSHRARDRTCGSPRASQILQGAPAGGGGGSSRPELRPHRLQGCSRQRLGRPLPAKCHRIALSGPGAASETAGHHGRPELDVTKPSLGPSRRRLLPSRIPPAPASAMAPGMSGRGGAALLCLYALLAHGCGRRRRRGTHTPWTRGRHSGLGVLGCSSSYRQPPNPPASPAERTKPGARKGPLRVIKKGSNPRVWGRRDQRDPQDRVPAASRPRLSLRPAGLGAVGIRGAAPPAALLPAAVLGKGSGVTRGSRAASACSPVGGGLGTGTGRGGWRRAEGAGSALSRSPRATRDGLARFGGGTAGIRLETLLEARGADREEDREAGPSARSQRWCFDAPR</sequence>
<feature type="compositionally biased region" description="Basic and acidic residues" evidence="1">
    <location>
        <begin position="371"/>
        <end position="382"/>
    </location>
</feature>
<feature type="region of interest" description="Disordered" evidence="1">
    <location>
        <begin position="311"/>
        <end position="356"/>
    </location>
</feature>